<proteinExistence type="predicted"/>
<feature type="region of interest" description="Disordered" evidence="1">
    <location>
        <begin position="139"/>
        <end position="178"/>
    </location>
</feature>
<evidence type="ECO:0000256" key="1">
    <source>
        <dbReference type="SAM" id="MobiDB-lite"/>
    </source>
</evidence>
<name>A0A812PYX0_9DINO</name>
<dbReference type="EMBL" id="CAJNDS010002190">
    <property type="protein sequence ID" value="CAE7365175.1"/>
    <property type="molecule type" value="Genomic_DNA"/>
</dbReference>
<dbReference type="OrthoDB" id="10589064at2759"/>
<reference evidence="2" key="1">
    <citation type="submission" date="2021-02" db="EMBL/GenBank/DDBJ databases">
        <authorList>
            <person name="Dougan E. K."/>
            <person name="Rhodes N."/>
            <person name="Thang M."/>
            <person name="Chan C."/>
        </authorList>
    </citation>
    <scope>NUCLEOTIDE SEQUENCE</scope>
</reference>
<keyword evidence="3" id="KW-1185">Reference proteome</keyword>
<sequence length="400" mass="43532">MLIWKVGWHQWRTPRAVGKKVEESFSDCQVWTPGWLFCAGAEEVLRGPGRAVSQPPVRAEVHAGPRAEHATIQQPEVGSEDSEVPEGRWHSAPEAGDVPPTTLGGFSWGHVGGHVSEGPKEELKDISVELQPEIAVGGGLPDLIGGNEPQKCAEPKRPAEAEASPLEPPATKRRADPEDAKAEIARILQVPEQQPEWGLEALGLQPPPEGAEAAVRAAAKAFRSMARKIHPDGRQRLTEEDELRCHEALAKLQRARRAVHRLVGCVPFKAPRRPELLECRAMGPTMWRFTWKVSPTESSRPVTRYELRAEDGGFFVTIAEVDPSAAAGGFELKEEQLSSRIRTSLHATGCLRVRVAAVGRGGVASSEEVAVRLAEGGEGTAATQTQTSTCAKRKMKDVFW</sequence>
<feature type="region of interest" description="Disordered" evidence="1">
    <location>
        <begin position="62"/>
        <end position="118"/>
    </location>
</feature>
<evidence type="ECO:0000313" key="2">
    <source>
        <dbReference type="EMBL" id="CAE7365175.1"/>
    </source>
</evidence>
<evidence type="ECO:0000313" key="3">
    <source>
        <dbReference type="Proteomes" id="UP000604046"/>
    </source>
</evidence>
<feature type="compositionally biased region" description="Basic and acidic residues" evidence="1">
    <location>
        <begin position="151"/>
        <end position="160"/>
    </location>
</feature>
<dbReference type="AlphaFoldDB" id="A0A812PYX0"/>
<protein>
    <recommendedName>
        <fullName evidence="4">J domain-containing protein</fullName>
    </recommendedName>
</protein>
<accession>A0A812PYX0</accession>
<gene>
    <name evidence="2" type="ORF">SNAT2548_LOCUS19785</name>
</gene>
<evidence type="ECO:0008006" key="4">
    <source>
        <dbReference type="Google" id="ProtNLM"/>
    </source>
</evidence>
<organism evidence="2 3">
    <name type="scientific">Symbiodinium natans</name>
    <dbReference type="NCBI Taxonomy" id="878477"/>
    <lineage>
        <taxon>Eukaryota</taxon>
        <taxon>Sar</taxon>
        <taxon>Alveolata</taxon>
        <taxon>Dinophyceae</taxon>
        <taxon>Suessiales</taxon>
        <taxon>Symbiodiniaceae</taxon>
        <taxon>Symbiodinium</taxon>
    </lineage>
</organism>
<dbReference type="Proteomes" id="UP000604046">
    <property type="component" value="Unassembled WGS sequence"/>
</dbReference>
<comment type="caution">
    <text evidence="2">The sequence shown here is derived from an EMBL/GenBank/DDBJ whole genome shotgun (WGS) entry which is preliminary data.</text>
</comment>